<proteinExistence type="predicted"/>
<feature type="transmembrane region" description="Helical" evidence="2">
    <location>
        <begin position="337"/>
        <end position="353"/>
    </location>
</feature>
<feature type="transmembrane region" description="Helical" evidence="2">
    <location>
        <begin position="12"/>
        <end position="33"/>
    </location>
</feature>
<feature type="transmembrane region" description="Helical" evidence="2">
    <location>
        <begin position="102"/>
        <end position="131"/>
    </location>
</feature>
<feature type="region of interest" description="Disordered" evidence="1">
    <location>
        <begin position="141"/>
        <end position="223"/>
    </location>
</feature>
<dbReference type="EMBL" id="CP075371">
    <property type="protein sequence ID" value="QVT81761.1"/>
    <property type="molecule type" value="Genomic_DNA"/>
</dbReference>
<evidence type="ECO:0008006" key="5">
    <source>
        <dbReference type="Google" id="ProtNLM"/>
    </source>
</evidence>
<reference evidence="3 4" key="1">
    <citation type="submission" date="2021-05" db="EMBL/GenBank/DDBJ databases">
        <title>Complete genome of Nocardioides aquaticus KCTC 9944T isolated from meromictic and hypersaline Ekho Lake, Antarctica.</title>
        <authorList>
            <person name="Hwang K."/>
            <person name="Kim K.M."/>
            <person name="Choe H."/>
        </authorList>
    </citation>
    <scope>NUCLEOTIDE SEQUENCE [LARGE SCALE GENOMIC DNA]</scope>
    <source>
        <strain evidence="3 4">KCTC 9944</strain>
    </source>
</reference>
<keyword evidence="2" id="KW-1133">Transmembrane helix</keyword>
<sequence>MPAADARPRQVTWSAAIIMIGSAFILLSAWQVVAGIGTLDTREGVEEFLADAPGDGLGLSVGAALDVLRVTAMAAAALAVTTGILGWQVLLKSRSARIVLSALALPVFVAGTVTGGLISAVVVASVITLWLSPAREWYAGLPIPDPPARRPRGKEATPTPQQQAFLPPTQQPAQQPAQQPTGYPAPQAGEQGGRPAPYAQPFGEPVHHQVPGQQPAHPGQRRPRPPALMVACLVSWSLCALTLVLAIGGGALLWASPDVVVDALREQDPAALEQGLSLRDIQVASTVMFGILAVWCLAAIVAAVLAVRGSVGGRWTLFGCAAGAAVLALGFSLGSPAFLVPLVGCVLVVALLMRPEVRAWR</sequence>
<keyword evidence="4" id="KW-1185">Reference proteome</keyword>
<keyword evidence="2" id="KW-0472">Membrane</keyword>
<protein>
    <recommendedName>
        <fullName evidence="5">DUF4064 domain-containing protein</fullName>
    </recommendedName>
</protein>
<keyword evidence="2" id="KW-0812">Transmembrane</keyword>
<evidence type="ECO:0000313" key="4">
    <source>
        <dbReference type="Proteomes" id="UP000679307"/>
    </source>
</evidence>
<evidence type="ECO:0000256" key="2">
    <source>
        <dbReference type="SAM" id="Phobius"/>
    </source>
</evidence>
<accession>A0ABX8EN25</accession>
<evidence type="ECO:0000256" key="1">
    <source>
        <dbReference type="SAM" id="MobiDB-lite"/>
    </source>
</evidence>
<feature type="transmembrane region" description="Helical" evidence="2">
    <location>
        <begin position="227"/>
        <end position="255"/>
    </location>
</feature>
<feature type="transmembrane region" description="Helical" evidence="2">
    <location>
        <begin position="67"/>
        <end position="90"/>
    </location>
</feature>
<evidence type="ECO:0000313" key="3">
    <source>
        <dbReference type="EMBL" id="QVT81761.1"/>
    </source>
</evidence>
<feature type="compositionally biased region" description="Low complexity" evidence="1">
    <location>
        <begin position="156"/>
        <end position="188"/>
    </location>
</feature>
<gene>
    <name evidence="3" type="ORF">ENKNEFLB_04178</name>
</gene>
<feature type="transmembrane region" description="Helical" evidence="2">
    <location>
        <begin position="287"/>
        <end position="307"/>
    </location>
</feature>
<dbReference type="Proteomes" id="UP000679307">
    <property type="component" value="Chromosome"/>
</dbReference>
<name>A0ABX8EN25_9ACTN</name>
<dbReference type="RefSeq" id="WP_214057077.1">
    <property type="nucleotide sequence ID" value="NZ_BAAAHS010000028.1"/>
</dbReference>
<organism evidence="3 4">
    <name type="scientific">Nocardioides aquaticus</name>
    <dbReference type="NCBI Taxonomy" id="160826"/>
    <lineage>
        <taxon>Bacteria</taxon>
        <taxon>Bacillati</taxon>
        <taxon>Actinomycetota</taxon>
        <taxon>Actinomycetes</taxon>
        <taxon>Propionibacteriales</taxon>
        <taxon>Nocardioidaceae</taxon>
        <taxon>Nocardioides</taxon>
    </lineage>
</organism>